<dbReference type="Pfam" id="PF17790">
    <property type="entry name" value="MG1"/>
    <property type="match status" value="1"/>
</dbReference>
<dbReference type="InterPro" id="IPR018933">
    <property type="entry name" value="Netrin_module_non-TIMP"/>
</dbReference>
<dbReference type="InterPro" id="IPR001599">
    <property type="entry name" value="Macroglobln_a2"/>
</dbReference>
<dbReference type="Pfam" id="PF17791">
    <property type="entry name" value="MG3"/>
    <property type="match status" value="1"/>
</dbReference>
<dbReference type="Gene3D" id="2.20.130.20">
    <property type="match status" value="1"/>
</dbReference>
<dbReference type="Gene3D" id="2.60.40.1930">
    <property type="match status" value="3"/>
</dbReference>
<dbReference type="SMART" id="SM01359">
    <property type="entry name" value="A2M_N_2"/>
    <property type="match status" value="1"/>
</dbReference>
<evidence type="ECO:0000313" key="14">
    <source>
        <dbReference type="Proteomes" id="UP001557470"/>
    </source>
</evidence>
<feature type="signal peptide" evidence="10">
    <location>
        <begin position="1"/>
        <end position="17"/>
    </location>
</feature>
<dbReference type="PROSITE" id="PS00477">
    <property type="entry name" value="ALPHA_2_MACROGLOBULIN"/>
    <property type="match status" value="1"/>
</dbReference>
<proteinExistence type="inferred from homology"/>
<dbReference type="SUPFAM" id="SSF47686">
    <property type="entry name" value="Anaphylotoxins (complement system)"/>
    <property type="match status" value="1"/>
</dbReference>
<evidence type="ECO:0000259" key="12">
    <source>
        <dbReference type="PROSITE" id="PS50189"/>
    </source>
</evidence>
<dbReference type="InterPro" id="IPR011626">
    <property type="entry name" value="Alpha-macroglobulin_TED"/>
</dbReference>
<evidence type="ECO:0000256" key="3">
    <source>
        <dbReference type="ARBA" id="ARBA00022525"/>
    </source>
</evidence>
<evidence type="ECO:0000256" key="4">
    <source>
        <dbReference type="ARBA" id="ARBA00022690"/>
    </source>
</evidence>
<evidence type="ECO:0008006" key="15">
    <source>
        <dbReference type="Google" id="ProtNLM"/>
    </source>
</evidence>
<keyword evidence="5 10" id="KW-0732">Signal</keyword>
<dbReference type="InterPro" id="IPR041555">
    <property type="entry name" value="MG3"/>
</dbReference>
<dbReference type="InterPro" id="IPR009048">
    <property type="entry name" value="A-macroglobulin_rcpt-bd"/>
</dbReference>
<dbReference type="Gene3D" id="1.20.91.20">
    <property type="entry name" value="Anaphylotoxins (complement system)"/>
    <property type="match status" value="1"/>
</dbReference>
<dbReference type="Gene3D" id="6.20.50.160">
    <property type="match status" value="1"/>
</dbReference>
<dbReference type="FunFam" id="2.20.130.20:FF:000005">
    <property type="entry name" value="Complement 4B (Chido blood group)"/>
    <property type="match status" value="1"/>
</dbReference>
<dbReference type="PANTHER" id="PTHR11412">
    <property type="entry name" value="MACROGLOBULIN / COMPLEMENT"/>
    <property type="match status" value="1"/>
</dbReference>
<dbReference type="InterPro" id="IPR008993">
    <property type="entry name" value="TIMP-like_OB-fold"/>
</dbReference>
<dbReference type="InterPro" id="IPR050473">
    <property type="entry name" value="A2M/Complement_sys"/>
</dbReference>
<evidence type="ECO:0000256" key="1">
    <source>
        <dbReference type="ARBA" id="ARBA00004613"/>
    </source>
</evidence>
<comment type="similarity">
    <text evidence="2">Belongs to the protease inhibitor I39 (alpha-2-macroglobulin) family.</text>
</comment>
<dbReference type="InterPro" id="IPR018081">
    <property type="entry name" value="Anaphylatoxin_comp_syst"/>
</dbReference>
<dbReference type="SMART" id="SM01361">
    <property type="entry name" value="A2M_recep"/>
    <property type="match status" value="1"/>
</dbReference>
<dbReference type="SMART" id="SM00104">
    <property type="entry name" value="ANATO"/>
    <property type="match status" value="1"/>
</dbReference>
<dbReference type="FunFam" id="2.60.40.690:FF:000002">
    <property type="entry name" value="Complement C4 isoform-A"/>
    <property type="match status" value="1"/>
</dbReference>
<comment type="caution">
    <text evidence="13">The sequence shown here is derived from an EMBL/GenBank/DDBJ whole genome shotgun (WGS) entry which is preliminary data.</text>
</comment>
<dbReference type="InterPro" id="IPR002890">
    <property type="entry name" value="MG2"/>
</dbReference>
<dbReference type="Pfam" id="PF07677">
    <property type="entry name" value="A2M_recep"/>
    <property type="match status" value="1"/>
</dbReference>
<keyword evidence="3" id="KW-0964">Secreted</keyword>
<dbReference type="Pfam" id="PF07678">
    <property type="entry name" value="TED_complement"/>
    <property type="match status" value="1"/>
</dbReference>
<dbReference type="Pfam" id="PF07703">
    <property type="entry name" value="A2M_BRD"/>
    <property type="match status" value="1"/>
</dbReference>
<dbReference type="InterPro" id="IPR036595">
    <property type="entry name" value="A-macroglobulin_rcpt-bd_sf"/>
</dbReference>
<evidence type="ECO:0000256" key="5">
    <source>
        <dbReference type="ARBA" id="ARBA00022729"/>
    </source>
</evidence>
<dbReference type="Gene3D" id="2.60.120.1540">
    <property type="match status" value="1"/>
</dbReference>
<dbReference type="SUPFAM" id="SSF48239">
    <property type="entry name" value="Terpenoid cyclases/Protein prenyltransferases"/>
    <property type="match status" value="1"/>
</dbReference>
<dbReference type="Gene3D" id="2.60.40.690">
    <property type="entry name" value="Alpha-macroglobulin, receptor-binding domain"/>
    <property type="match status" value="1"/>
</dbReference>
<protein>
    <recommendedName>
        <fullName evidence="15">Complement C4 gamma chain</fullName>
    </recommendedName>
</protein>
<dbReference type="InterPro" id="IPR008930">
    <property type="entry name" value="Terpenoid_cyclase/PrenylTrfase"/>
</dbReference>
<dbReference type="GO" id="GO:0004867">
    <property type="term" value="F:serine-type endopeptidase inhibitor activity"/>
    <property type="evidence" value="ECO:0007669"/>
    <property type="project" value="UniProtKB-KW"/>
</dbReference>
<dbReference type="FunFam" id="2.40.50.120:FF:000013">
    <property type="entry name" value="Complement C3"/>
    <property type="match status" value="1"/>
</dbReference>
<reference evidence="13 14" key="1">
    <citation type="submission" date="2024-06" db="EMBL/GenBank/DDBJ databases">
        <authorList>
            <person name="Pan Q."/>
            <person name="Wen M."/>
            <person name="Jouanno E."/>
            <person name="Zahm M."/>
            <person name="Klopp C."/>
            <person name="Cabau C."/>
            <person name="Louis A."/>
            <person name="Berthelot C."/>
            <person name="Parey E."/>
            <person name="Roest Crollius H."/>
            <person name="Montfort J."/>
            <person name="Robinson-Rechavi M."/>
            <person name="Bouchez O."/>
            <person name="Lampietro C."/>
            <person name="Lopez Roques C."/>
            <person name="Donnadieu C."/>
            <person name="Postlethwait J."/>
            <person name="Bobe J."/>
            <person name="Verreycken H."/>
            <person name="Guiguen Y."/>
        </authorList>
    </citation>
    <scope>NUCLEOTIDE SEQUENCE [LARGE SCALE GENOMIC DNA]</scope>
    <source>
        <strain evidence="13">Up_M1</strain>
        <tissue evidence="13">Testis</tissue>
    </source>
</reference>
<dbReference type="Gene3D" id="2.60.40.1940">
    <property type="match status" value="1"/>
</dbReference>
<evidence type="ECO:0000256" key="8">
    <source>
        <dbReference type="ARBA" id="ARBA00023157"/>
    </source>
</evidence>
<dbReference type="CDD" id="cd02896">
    <property type="entry name" value="complement_C3_C4_C5"/>
    <property type="match status" value="1"/>
</dbReference>
<dbReference type="Pfam" id="PF00207">
    <property type="entry name" value="A2M"/>
    <property type="match status" value="1"/>
</dbReference>
<organism evidence="13 14">
    <name type="scientific">Umbra pygmaea</name>
    <name type="common">Eastern mudminnow</name>
    <dbReference type="NCBI Taxonomy" id="75934"/>
    <lineage>
        <taxon>Eukaryota</taxon>
        <taxon>Metazoa</taxon>
        <taxon>Chordata</taxon>
        <taxon>Craniata</taxon>
        <taxon>Vertebrata</taxon>
        <taxon>Euteleostomi</taxon>
        <taxon>Actinopterygii</taxon>
        <taxon>Neopterygii</taxon>
        <taxon>Teleostei</taxon>
        <taxon>Protacanthopterygii</taxon>
        <taxon>Esociformes</taxon>
        <taxon>Umbridae</taxon>
        <taxon>Umbra</taxon>
    </lineage>
</organism>
<name>A0ABD0WIQ6_UMBPY</name>
<dbReference type="PANTHER" id="PTHR11412:SF86">
    <property type="entry name" value="COMPLEMENT C4-A-RELATED"/>
    <property type="match status" value="1"/>
</dbReference>
<dbReference type="Gene3D" id="2.40.50.120">
    <property type="match status" value="1"/>
</dbReference>
<dbReference type="Gene3D" id="1.50.10.20">
    <property type="match status" value="1"/>
</dbReference>
<dbReference type="FunFam" id="6.20.50.160:FF:000001">
    <property type="entry name" value="Complement component 4"/>
    <property type="match status" value="1"/>
</dbReference>
<keyword evidence="8" id="KW-1015">Disulfide bond</keyword>
<evidence type="ECO:0000256" key="6">
    <source>
        <dbReference type="ARBA" id="ARBA00022900"/>
    </source>
</evidence>
<keyword evidence="7" id="KW-0882">Thioester bond</keyword>
<dbReference type="FunFam" id="2.60.40.10:FF:000155">
    <property type="entry name" value="complement C3 isoform X1"/>
    <property type="match status" value="1"/>
</dbReference>
<dbReference type="FunFam" id="2.60.40.1940:FF:000001">
    <property type="entry name" value="Complement component C3"/>
    <property type="match status" value="1"/>
</dbReference>
<dbReference type="SMART" id="SM00643">
    <property type="entry name" value="C345C"/>
    <property type="match status" value="1"/>
</dbReference>
<dbReference type="InterPro" id="IPR001134">
    <property type="entry name" value="Netrin_domain"/>
</dbReference>
<comment type="subcellular location">
    <subcellularLocation>
        <location evidence="1">Secreted</location>
    </subcellularLocation>
</comment>
<dbReference type="Gene3D" id="2.60.40.10">
    <property type="entry name" value="Immunoglobulins"/>
    <property type="match status" value="2"/>
</dbReference>
<dbReference type="InterPro" id="IPR047565">
    <property type="entry name" value="Alpha-macroglob_thiol-ester_cl"/>
</dbReference>
<dbReference type="InterPro" id="IPR000020">
    <property type="entry name" value="Anaphylatoxin/fibulin"/>
</dbReference>
<dbReference type="GO" id="GO:0005576">
    <property type="term" value="C:extracellular region"/>
    <property type="evidence" value="ECO:0007669"/>
    <property type="project" value="UniProtKB-SubCell"/>
</dbReference>
<dbReference type="FunFam" id="2.60.40.1930:FF:000001">
    <property type="entry name" value="CD109 isoform 3"/>
    <property type="match status" value="1"/>
</dbReference>
<dbReference type="SUPFAM" id="SSF50242">
    <property type="entry name" value="TIMP-like"/>
    <property type="match status" value="1"/>
</dbReference>
<dbReference type="InterPro" id="IPR019742">
    <property type="entry name" value="MacrogloblnA2_CS"/>
</dbReference>
<dbReference type="Proteomes" id="UP001557470">
    <property type="component" value="Unassembled WGS sequence"/>
</dbReference>
<evidence type="ECO:0000256" key="7">
    <source>
        <dbReference type="ARBA" id="ARBA00022966"/>
    </source>
</evidence>
<evidence type="ECO:0000256" key="9">
    <source>
        <dbReference type="ARBA" id="ARBA00023180"/>
    </source>
</evidence>
<dbReference type="InterPro" id="IPR013783">
    <property type="entry name" value="Ig-like_fold"/>
</dbReference>
<gene>
    <name evidence="13" type="ORF">UPYG_G00199170</name>
</gene>
<feature type="chain" id="PRO_5044871105" description="Complement C4 gamma chain" evidence="10">
    <location>
        <begin position="18"/>
        <end position="1716"/>
    </location>
</feature>
<keyword evidence="4" id="KW-0646">Protease inhibitor</keyword>
<keyword evidence="9" id="KW-0325">Glycoprotein</keyword>
<evidence type="ECO:0000313" key="13">
    <source>
        <dbReference type="EMBL" id="KAL0973115.1"/>
    </source>
</evidence>
<dbReference type="PROSITE" id="PS01178">
    <property type="entry name" value="ANAPHYLATOXIN_2"/>
    <property type="match status" value="1"/>
</dbReference>
<dbReference type="PROSITE" id="PS50189">
    <property type="entry name" value="NTR"/>
    <property type="match status" value="1"/>
</dbReference>
<feature type="domain" description="Anaphylatoxin-like" evidence="11">
    <location>
        <begin position="697"/>
        <end position="732"/>
    </location>
</feature>
<evidence type="ECO:0000259" key="11">
    <source>
        <dbReference type="PROSITE" id="PS01178"/>
    </source>
</evidence>
<dbReference type="CDD" id="cd00017">
    <property type="entry name" value="ANATO"/>
    <property type="match status" value="1"/>
</dbReference>
<keyword evidence="14" id="KW-1185">Reference proteome</keyword>
<accession>A0ABD0WIQ6</accession>
<feature type="domain" description="NTR" evidence="12">
    <location>
        <begin position="1566"/>
        <end position="1714"/>
    </location>
</feature>
<sequence length="1716" mass="192501">MWKILLFFIAALTSTSGEKPRCLITAPSIVHLGVEETVTVQLHGATSPTTISLYFRRQPTAFETEKTHVALSKENNYQAVVKLKIDPILYKEATKDKTPQQFHLVAESEDIFPLSKITKKYAVLKELVFSRRKGYIFIQTDKPIYNPGSNVNFRIFSLDNYLRPTEETINVNIFNSKGLLVYNHDIHSNKILQKNIMIPDVETAGHWKIVAAFPDFPMSSTSVEFEVREYVLPTFEVKIEALKPYYLLREEQFKFNVIARYTYGKGVNGIAYVRFGLIDGEGNRTHLPGLENKTSIQDGIASYTLPTEDLRGKAENQSIPHMEGYHLYIAVTVLETASGDLEEAESKSVKIVMTPYVIDMSKTKEYFTPGGRFSILVTTTHPDGSPAPYLRLRASVSVTSEGKAVKSVEIKRSANSKGEAVLVLHVPEQATSMDIRMFAEGDEEEVIVSDAKMTVSAVQSKGRGYLSVEIDHVTLEPGDNMMVTLRVITPNGISPPDYIYYMVLNKGRVVQMNKVQRTELTTLSLPFSVDLVPSFRVVAYYYTQEGENSTIVADSVWADVKDVCRGKIEILPFEKVYKPSDLVNVEVHTDHGDMVALAAVDTAVYILNKNNKLTPQKMFAYMNSYDMACSVGGGTDWHTVLEDAGLGFITNWEKKQHNHPRKDTSCNHRSRQKRALNNQKPFYDIINRYTKPEEKKCCHDGARLNSQLSCESRHAKTSHKPALCRAAFLRCCKDATALRRIKQKTYSLARAHEQAGAEEDILDEVSVHLRSYFPETWMWDIVNVGPSGQIRHAVAVPDSITTWEIQAVGVSQTKGFCVAEPQPLVVFQDFFVSVRLPYSIKRNEQLQVKAVVYNYKNNSLEVTVELAWAEGLCGAGGDKGDKQVVTVPANSAVPVYFTVVPLLTGNIPIKVDAYTKTARDQIKKELKVTGEGELVSIEQEYNIDGKATNSINLEIPPPPNGVPGLESDAYISIKGGVMGESVENCLNLNGVDRLIRRPRGCAEQTMATMSPAIHAMKYLDATGQWSDLTAERRDEAQVMIQNGYTRILTFKKTDGSYGAFRSTPSSVWLTAFIAKELSQSRDVIPVQDSYITESISYLVSKQGADGAFTDPHPVYDRNMQGGVGGYEGDVSLTAFVLIAMSHAQTLYVEGQDSQMRQAMERAKAYLESKLDSLQRPFAVAITSYALTLTSQDRDQGASKAQTKLRAMAQCDQDRCHWNASDALRTIGETKDKKVPLAQAISVETTAYALLQSLAKKDLSYATPIARWLTEQRQYGGGFRSTQDTVVALEALSKYSIQDDAQSLNLNVEICHQNNRKQKVHITKKNAWTIPAFQVAQGSQITITSEGQGNGTLSMVQTYRTLEILDSICEFYSLTVSVEGEVKYSKKQDIFPAIDDYYNYESEEDGNPSDEPMSRVEWFDLRTRRKRHVPQAEEEELSLEYTVCVGLTSGKATGMVIVDISLLSGLKPNIQDLEENVKGTEKYIDHYDIAPNKVFLYFAGITEDPQCVRFRAKQLSPMGLVQPATAVIYDYYNPDRRCTVFYSAPQKSNMISKICKENVCSCAEGGCPKRKVTYSQDMKEETRRSFACFSPTVDYVYVVKILNSSDDGVFIHYTTLLTKVLQTRKDVVQIGALRDMIKRRACEDFDMKTDSTYLIMGRVSNIYDTTDHAGKPVYVLSNEMWIEEVPEERKCKATKNRKACNMLTNFMEQYELSQCNI</sequence>
<dbReference type="SMART" id="SM01360">
    <property type="entry name" value="A2M"/>
    <property type="match status" value="1"/>
</dbReference>
<evidence type="ECO:0000256" key="10">
    <source>
        <dbReference type="SAM" id="SignalP"/>
    </source>
</evidence>
<evidence type="ECO:0000256" key="2">
    <source>
        <dbReference type="ARBA" id="ARBA00010952"/>
    </source>
</evidence>
<dbReference type="Pfam" id="PF01821">
    <property type="entry name" value="ANATO"/>
    <property type="match status" value="1"/>
</dbReference>
<dbReference type="SMART" id="SM01419">
    <property type="entry name" value="Thiol-ester_cl"/>
    <property type="match status" value="1"/>
</dbReference>
<dbReference type="Pfam" id="PF01759">
    <property type="entry name" value="NTR"/>
    <property type="match status" value="1"/>
</dbReference>
<dbReference type="EMBL" id="JAGEUA010000006">
    <property type="protein sequence ID" value="KAL0973115.1"/>
    <property type="molecule type" value="Genomic_DNA"/>
</dbReference>
<keyword evidence="6" id="KW-0722">Serine protease inhibitor</keyword>
<dbReference type="SUPFAM" id="SSF49410">
    <property type="entry name" value="Alpha-macroglobulin receptor domain"/>
    <property type="match status" value="1"/>
</dbReference>
<dbReference type="InterPro" id="IPR041425">
    <property type="entry name" value="C3/4/5_MG1"/>
</dbReference>
<dbReference type="Pfam" id="PF01835">
    <property type="entry name" value="MG2"/>
    <property type="match status" value="1"/>
</dbReference>
<dbReference type="InterPro" id="IPR011625">
    <property type="entry name" value="A2M_N_BRD"/>
</dbReference>